<dbReference type="Pfam" id="PF17917">
    <property type="entry name" value="RT_RNaseH"/>
    <property type="match status" value="1"/>
</dbReference>
<dbReference type="OrthoDB" id="2194935at2759"/>
<keyword evidence="1" id="KW-0808">Transferase</keyword>
<dbReference type="GO" id="GO:0016787">
    <property type="term" value="F:hydrolase activity"/>
    <property type="evidence" value="ECO:0007669"/>
    <property type="project" value="UniProtKB-KW"/>
</dbReference>
<dbReference type="VEuPathDB" id="MicrosporidiaDB:M153_96700003"/>
<dbReference type="SUPFAM" id="SSF56672">
    <property type="entry name" value="DNA/RNA polymerases"/>
    <property type="match status" value="1"/>
</dbReference>
<dbReference type="Proteomes" id="UP000051530">
    <property type="component" value="Unassembled WGS sequence"/>
</dbReference>
<dbReference type="InterPro" id="IPR043502">
    <property type="entry name" value="DNA/RNA_pol_sf"/>
</dbReference>
<dbReference type="PANTHER" id="PTHR37984">
    <property type="entry name" value="PROTEIN CBG26694"/>
    <property type="match status" value="1"/>
</dbReference>
<dbReference type="InterPro" id="IPR050951">
    <property type="entry name" value="Retrovirus_Pol_polyprotein"/>
</dbReference>
<proteinExistence type="predicted"/>
<evidence type="ECO:0000256" key="4">
    <source>
        <dbReference type="ARBA" id="ARBA00022759"/>
    </source>
</evidence>
<protein>
    <submittedName>
        <fullName evidence="8">Putative transposable element</fullName>
    </submittedName>
</protein>
<evidence type="ECO:0000256" key="6">
    <source>
        <dbReference type="ARBA" id="ARBA00022918"/>
    </source>
</evidence>
<evidence type="ECO:0000256" key="2">
    <source>
        <dbReference type="ARBA" id="ARBA00022695"/>
    </source>
</evidence>
<sequence>EKYRPYLFGKKFYLHTDHQAIKFLGLTKNTSARLLRWALKLQEYDFEICYIPESTNIADSLSRQIHKVECKTFSDKQKQYIILKLHIELGHDSRRNMLFNSKSKSLIWSGLSKEIDDLIQKCHVSQKCKSGPKCTSNYNVKKFLDR</sequence>
<feature type="non-terminal residue" evidence="8">
    <location>
        <position position="1"/>
    </location>
</feature>
<dbReference type="InterPro" id="IPR041373">
    <property type="entry name" value="RT_RNaseH"/>
</dbReference>
<evidence type="ECO:0000313" key="9">
    <source>
        <dbReference type="Proteomes" id="UP000051530"/>
    </source>
</evidence>
<gene>
    <name evidence="8" type="ORF">M153_96700003</name>
</gene>
<dbReference type="EMBL" id="LGUB01001102">
    <property type="protein sequence ID" value="KRH92223.1"/>
    <property type="molecule type" value="Genomic_DNA"/>
</dbReference>
<evidence type="ECO:0000256" key="3">
    <source>
        <dbReference type="ARBA" id="ARBA00022722"/>
    </source>
</evidence>
<evidence type="ECO:0000313" key="8">
    <source>
        <dbReference type="EMBL" id="KRH92223.1"/>
    </source>
</evidence>
<reference evidence="8 9" key="1">
    <citation type="submission" date="2015-07" db="EMBL/GenBank/DDBJ databases">
        <title>The genome of Pseudoloma neurophilia, a relevant intracellular parasite of the zebrafish.</title>
        <authorList>
            <person name="Ndikumana S."/>
            <person name="Pelin A."/>
            <person name="Sanders J."/>
            <person name="Corradi N."/>
        </authorList>
    </citation>
    <scope>NUCLEOTIDE SEQUENCE [LARGE SCALE GENOMIC DNA]</scope>
    <source>
        <strain evidence="8 9">MK1</strain>
    </source>
</reference>
<dbReference type="PANTHER" id="PTHR37984:SF5">
    <property type="entry name" value="PROTEIN NYNRIN-LIKE"/>
    <property type="match status" value="1"/>
</dbReference>
<organism evidence="8 9">
    <name type="scientific">Pseudoloma neurophilia</name>
    <dbReference type="NCBI Taxonomy" id="146866"/>
    <lineage>
        <taxon>Eukaryota</taxon>
        <taxon>Fungi</taxon>
        <taxon>Fungi incertae sedis</taxon>
        <taxon>Microsporidia</taxon>
        <taxon>Pseudoloma</taxon>
    </lineage>
</organism>
<dbReference type="AlphaFoldDB" id="A0A0R0LYB2"/>
<keyword evidence="5" id="KW-0378">Hydrolase</keyword>
<evidence type="ECO:0000256" key="5">
    <source>
        <dbReference type="ARBA" id="ARBA00022801"/>
    </source>
</evidence>
<keyword evidence="2" id="KW-0548">Nucleotidyltransferase</keyword>
<feature type="domain" description="Reverse transcriptase RNase H-like" evidence="7">
    <location>
        <begin position="1"/>
        <end position="44"/>
    </location>
</feature>
<dbReference type="GO" id="GO:0003964">
    <property type="term" value="F:RNA-directed DNA polymerase activity"/>
    <property type="evidence" value="ECO:0007669"/>
    <property type="project" value="UniProtKB-KW"/>
</dbReference>
<evidence type="ECO:0000256" key="1">
    <source>
        <dbReference type="ARBA" id="ARBA00022679"/>
    </source>
</evidence>
<evidence type="ECO:0000259" key="7">
    <source>
        <dbReference type="Pfam" id="PF17917"/>
    </source>
</evidence>
<dbReference type="GO" id="GO:0004519">
    <property type="term" value="F:endonuclease activity"/>
    <property type="evidence" value="ECO:0007669"/>
    <property type="project" value="UniProtKB-KW"/>
</dbReference>
<keyword evidence="6" id="KW-0695">RNA-directed DNA polymerase</keyword>
<accession>A0A0R0LYB2</accession>
<name>A0A0R0LYB2_9MICR</name>
<keyword evidence="3" id="KW-0540">Nuclease</keyword>
<keyword evidence="9" id="KW-1185">Reference proteome</keyword>
<keyword evidence="4" id="KW-0255">Endonuclease</keyword>
<comment type="caution">
    <text evidence="8">The sequence shown here is derived from an EMBL/GenBank/DDBJ whole genome shotgun (WGS) entry which is preliminary data.</text>
</comment>